<protein>
    <recommendedName>
        <fullName evidence="3">Fungal N-terminal domain-containing protein</fullName>
    </recommendedName>
</protein>
<sequence>MAEAVAAFSLAANVLQFVEFAKKVFDKGLEIHRSGGTVPNDLRDLRNAVANLQATSGQLQISQAERITLSTRYQQVVRVSDSCAEKCSEILKSLDSIGFKDERTRWGAVVTAFKATWNQKKIDDLNIQVKALSESLNVALLSSLRDYAMRSAEQQELILQKLGIVQDNTGTLSRQISGSEISWDAPGDAVIDFVTRNLDADAMERQRSAKSLRKGMLWLITGPDKEAENIAKRSCPVFNIPRVRKEELEAEFLNSFYHAGMDSRRSRIVNAHEKTLRWVFDDHSPQEDGRKWSDLREWLKSDEPLYWGSRL</sequence>
<evidence type="ECO:0008006" key="3">
    <source>
        <dbReference type="Google" id="ProtNLM"/>
    </source>
</evidence>
<reference evidence="1 2" key="1">
    <citation type="submission" date="2022-03" db="EMBL/GenBank/DDBJ databases">
        <title>Genome data of Colletotrichum spp.</title>
        <authorList>
            <person name="Utami Y.D."/>
            <person name="Hiruma K."/>
        </authorList>
    </citation>
    <scope>NUCLEOTIDE SEQUENCE [LARGE SCALE GENOMIC DNA]</scope>
    <source>
        <strain evidence="1 2">MAFF 239500</strain>
    </source>
</reference>
<name>A0AA37L7P1_9PEZI</name>
<keyword evidence="2" id="KW-1185">Reference proteome</keyword>
<evidence type="ECO:0000313" key="2">
    <source>
        <dbReference type="Proteomes" id="UP001055115"/>
    </source>
</evidence>
<comment type="caution">
    <text evidence="1">The sequence shown here is derived from an EMBL/GenBank/DDBJ whole genome shotgun (WGS) entry which is preliminary data.</text>
</comment>
<organism evidence="1 2">
    <name type="scientific">Colletotrichum spaethianum</name>
    <dbReference type="NCBI Taxonomy" id="700344"/>
    <lineage>
        <taxon>Eukaryota</taxon>
        <taxon>Fungi</taxon>
        <taxon>Dikarya</taxon>
        <taxon>Ascomycota</taxon>
        <taxon>Pezizomycotina</taxon>
        <taxon>Sordariomycetes</taxon>
        <taxon>Hypocreomycetidae</taxon>
        <taxon>Glomerellales</taxon>
        <taxon>Glomerellaceae</taxon>
        <taxon>Colletotrichum</taxon>
        <taxon>Colletotrichum spaethianum species complex</taxon>
    </lineage>
</organism>
<evidence type="ECO:0000313" key="1">
    <source>
        <dbReference type="EMBL" id="GKT43541.1"/>
    </source>
</evidence>
<dbReference type="Proteomes" id="UP001055115">
    <property type="component" value="Unassembled WGS sequence"/>
</dbReference>
<dbReference type="AlphaFoldDB" id="A0AA37L7P1"/>
<accession>A0AA37L7P1</accession>
<dbReference type="RefSeq" id="XP_049125891.1">
    <property type="nucleotide sequence ID" value="XM_049269934.1"/>
</dbReference>
<dbReference type="GeneID" id="73324524"/>
<proteinExistence type="predicted"/>
<gene>
    <name evidence="1" type="ORF">ColSpa_03722</name>
</gene>
<dbReference type="EMBL" id="BQXU01000007">
    <property type="protein sequence ID" value="GKT43541.1"/>
    <property type="molecule type" value="Genomic_DNA"/>
</dbReference>